<sequence>MSKISEKIERIERDFMIIDKADKLIPMKLCRVQRHFIENRENRNVCLKGRQMKFSTGVLADEADDLFNLPYQRQTLITHDSETSEFLFQTVQRFYRNLPPNRGKTAKDMRPQHDWKSGTRMRFPKIDNYIYVDSAKSDSVGAGHTITRAHLSELAKYPERKGRQLWADITQTVPFDTGIIVAESTPQGKGNLFHEIYNDAKEGRNGFKPFFYPWWWDEGYTTDPVSHLTEEKAETCAAICGQSLENFLRDEKLMAETFELSPGQLAFRRMKMAEIKLLFFQEYPENDSDCWMSNDMSIINGGDLRPYYANAREGKTEGNTMIWKDARGDRSYVMGVDCASGQARDYSCASVLDVRTMEYVARVRGKINTDMFSQQVYELGKRYNWAYTAVERDGHGRSVLKVLLEKEYPNLHYHADYDEFKQINSTDAGWKTSMKTKPLMINGMITAFATGDLISWSENLLYEASNLSWENGIDSKVRTSSGCNDDEFIAVSIAIQVRQSAPIADGAPGSKIPISSYA</sequence>
<accession>A0A6M3LNB2</accession>
<dbReference type="InterPro" id="IPR027417">
    <property type="entry name" value="P-loop_NTPase"/>
</dbReference>
<evidence type="ECO:0000313" key="2">
    <source>
        <dbReference type="EMBL" id="QJA94398.1"/>
    </source>
</evidence>
<evidence type="ECO:0000313" key="1">
    <source>
        <dbReference type="EMBL" id="QJA77314.1"/>
    </source>
</evidence>
<dbReference type="Gene3D" id="3.30.420.240">
    <property type="match status" value="1"/>
</dbReference>
<proteinExistence type="predicted"/>
<organism evidence="2">
    <name type="scientific">viral metagenome</name>
    <dbReference type="NCBI Taxonomy" id="1070528"/>
    <lineage>
        <taxon>unclassified sequences</taxon>
        <taxon>metagenomes</taxon>
        <taxon>organismal metagenomes</taxon>
    </lineage>
</organism>
<dbReference type="EMBL" id="MT143228">
    <property type="protein sequence ID" value="QJA94398.1"/>
    <property type="molecule type" value="Genomic_DNA"/>
</dbReference>
<reference evidence="2" key="1">
    <citation type="submission" date="2020-03" db="EMBL/GenBank/DDBJ databases">
        <title>The deep terrestrial virosphere.</title>
        <authorList>
            <person name="Holmfeldt K."/>
            <person name="Nilsson E."/>
            <person name="Simone D."/>
            <person name="Lopez-Fernandez M."/>
            <person name="Wu X."/>
            <person name="de Brujin I."/>
            <person name="Lundin D."/>
            <person name="Andersson A."/>
            <person name="Bertilsson S."/>
            <person name="Dopson M."/>
        </authorList>
    </citation>
    <scope>NUCLEOTIDE SEQUENCE</scope>
    <source>
        <strain evidence="1">MM415A01327</strain>
        <strain evidence="2">MM415B03869</strain>
    </source>
</reference>
<protein>
    <submittedName>
        <fullName evidence="2">Putative terminase</fullName>
    </submittedName>
</protein>
<name>A0A6M3LNB2_9ZZZZ</name>
<dbReference type="AlphaFoldDB" id="A0A6M3LNB2"/>
<dbReference type="EMBL" id="MT142276">
    <property type="protein sequence ID" value="QJA77314.1"/>
    <property type="molecule type" value="Genomic_DNA"/>
</dbReference>
<dbReference type="Gene3D" id="3.40.50.300">
    <property type="entry name" value="P-loop containing nucleotide triphosphate hydrolases"/>
    <property type="match status" value="1"/>
</dbReference>
<gene>
    <name evidence="1" type="ORF">MM415A01327_0011</name>
    <name evidence="2" type="ORF">MM415B03869_0010</name>
</gene>